<proteinExistence type="inferred from homology"/>
<comment type="catalytic activity">
    <reaction evidence="9">
        <text>D-xylose(out) = D-xylose(in)</text>
        <dbReference type="Rhea" id="RHEA:78427"/>
        <dbReference type="ChEBI" id="CHEBI:53455"/>
    </reaction>
    <physiologicalReaction direction="left-to-right" evidence="9">
        <dbReference type="Rhea" id="RHEA:78428"/>
    </physiologicalReaction>
</comment>
<comment type="subcellular location">
    <subcellularLocation>
        <location evidence="1">Membrane</location>
        <topology evidence="1">Multi-pass membrane protein</topology>
    </subcellularLocation>
</comment>
<evidence type="ECO:0000256" key="1">
    <source>
        <dbReference type="ARBA" id="ARBA00004141"/>
    </source>
</evidence>
<feature type="transmembrane region" description="Helical" evidence="15">
    <location>
        <begin position="190"/>
        <end position="212"/>
    </location>
</feature>
<protein>
    <recommendedName>
        <fullName evidence="13">Hexose transporter 1</fullName>
    </recommendedName>
</protein>
<feature type="transmembrane region" description="Helical" evidence="15">
    <location>
        <begin position="103"/>
        <end position="123"/>
    </location>
</feature>
<evidence type="ECO:0000259" key="16">
    <source>
        <dbReference type="PROSITE" id="PS50850"/>
    </source>
</evidence>
<keyword evidence="6 15" id="KW-0472">Membrane</keyword>
<evidence type="ECO:0000256" key="6">
    <source>
        <dbReference type="ARBA" id="ARBA00023136"/>
    </source>
</evidence>
<sequence>MTSSPVLRQNLYAVGVCAFSSLGGIFFGYDNGVAGGVMVMPSFLDAFCIGYDGNSEVACNASTANLPPNWLNFTTLYNVLYYVGCMFGAVVGGYTADKYGRRTTICSSAVFYGLGGVLLITSSAHAQVYIARLVQGFGVGNATFSLPIFAAEMAPKELRGMLSGLMQMACVTGIVLAGVINAIIQDVNQGWRITVGIGLVFPVIVMVGIFCVPESPRWTYKARGRDAAAVMLKQLRRHDDIHDELNAIGDVLEEEGSAQAAWMDLWRDQSVRRRVLIAMGLQLLQQGTGVNAVFAYGGQIFKDVLGLGIICLLMIQIVNFLSTIPAMRWVDHHGRRKLLLFGAIGMVIGHVVSATAFTVGCDGDTDSLGCSKSAGWVMVVFTMVFIFSFAISWGPICWIYPAEIFPMSVRAKAVSISTTTNWAMGAIMIGIPKLFPYLNINGVFFLFAALCLVAGAFVYFKCPETKGLLLEDIEMLFERPSDVRPKTPKTPHHDDIM</sequence>
<dbReference type="InterPro" id="IPR005828">
    <property type="entry name" value="MFS_sugar_transport-like"/>
</dbReference>
<evidence type="ECO:0000256" key="5">
    <source>
        <dbReference type="ARBA" id="ARBA00022989"/>
    </source>
</evidence>
<evidence type="ECO:0000256" key="13">
    <source>
        <dbReference type="ARBA" id="ARBA00044780"/>
    </source>
</evidence>
<dbReference type="STRING" id="695850.A0A067CKU5"/>
<comment type="catalytic activity">
    <reaction evidence="12">
        <text>D-fructose(out) = D-fructose(in)</text>
        <dbReference type="Rhea" id="RHEA:60372"/>
        <dbReference type="ChEBI" id="CHEBI:37721"/>
    </reaction>
    <physiologicalReaction direction="left-to-right" evidence="12">
        <dbReference type="Rhea" id="RHEA:60373"/>
    </physiologicalReaction>
</comment>
<name>A0A067CKU5_SAPPC</name>
<dbReference type="OrthoDB" id="6612291at2759"/>
<evidence type="ECO:0000313" key="17">
    <source>
        <dbReference type="EMBL" id="KDO27412.1"/>
    </source>
</evidence>
<evidence type="ECO:0000256" key="8">
    <source>
        <dbReference type="ARBA" id="ARBA00044648"/>
    </source>
</evidence>
<feature type="transmembrane region" description="Helical" evidence="15">
    <location>
        <begin position="338"/>
        <end position="357"/>
    </location>
</feature>
<comment type="catalytic activity">
    <reaction evidence="11">
        <text>D-glucosamine(out) = D-glucosamine(in)</text>
        <dbReference type="Rhea" id="RHEA:78423"/>
        <dbReference type="ChEBI" id="CHEBI:58723"/>
    </reaction>
    <physiologicalReaction direction="left-to-right" evidence="11">
        <dbReference type="Rhea" id="RHEA:78424"/>
    </physiologicalReaction>
</comment>
<dbReference type="OMA" id="GWLIMFQ"/>
<evidence type="ECO:0000256" key="4">
    <source>
        <dbReference type="ARBA" id="ARBA00022692"/>
    </source>
</evidence>
<comment type="catalytic activity">
    <reaction evidence="8">
        <text>D-glucose(out) = D-glucose(in)</text>
        <dbReference type="Rhea" id="RHEA:60376"/>
        <dbReference type="ChEBI" id="CHEBI:4167"/>
    </reaction>
    <physiologicalReaction direction="left-to-right" evidence="8">
        <dbReference type="Rhea" id="RHEA:60377"/>
    </physiologicalReaction>
</comment>
<feature type="transmembrane region" description="Helical" evidence="15">
    <location>
        <begin position="437"/>
        <end position="460"/>
    </location>
</feature>
<dbReference type="GO" id="GO:0005351">
    <property type="term" value="F:carbohydrate:proton symporter activity"/>
    <property type="evidence" value="ECO:0007669"/>
    <property type="project" value="TreeGrafter"/>
</dbReference>
<evidence type="ECO:0000256" key="12">
    <source>
        <dbReference type="ARBA" id="ARBA00044710"/>
    </source>
</evidence>
<evidence type="ECO:0000256" key="15">
    <source>
        <dbReference type="SAM" id="Phobius"/>
    </source>
</evidence>
<dbReference type="PROSITE" id="PS50850">
    <property type="entry name" value="MFS"/>
    <property type="match status" value="1"/>
</dbReference>
<evidence type="ECO:0000256" key="11">
    <source>
        <dbReference type="ARBA" id="ARBA00044668"/>
    </source>
</evidence>
<keyword evidence="5 15" id="KW-1133">Transmembrane helix</keyword>
<dbReference type="EMBL" id="KK583217">
    <property type="protein sequence ID" value="KDO27412.1"/>
    <property type="molecule type" value="Genomic_DNA"/>
</dbReference>
<dbReference type="PROSITE" id="PS00216">
    <property type="entry name" value="SUGAR_TRANSPORT_1"/>
    <property type="match status" value="1"/>
</dbReference>
<feature type="transmembrane region" description="Helical" evidence="15">
    <location>
        <begin position="304"/>
        <end position="326"/>
    </location>
</feature>
<dbReference type="InterPro" id="IPR003663">
    <property type="entry name" value="Sugar/inositol_transpt"/>
</dbReference>
<evidence type="ECO:0000256" key="10">
    <source>
        <dbReference type="ARBA" id="ARBA00044662"/>
    </source>
</evidence>
<dbReference type="FunFam" id="1.20.1250.20:FF:000129">
    <property type="entry name" value="Major Facilitator Superfamily (MFS)"/>
    <property type="match status" value="1"/>
</dbReference>
<dbReference type="Proteomes" id="UP000030745">
    <property type="component" value="Unassembled WGS sequence"/>
</dbReference>
<dbReference type="InterPro" id="IPR050360">
    <property type="entry name" value="MFS_Sugar_Transporters"/>
</dbReference>
<comment type="subunit">
    <text evidence="3">Homodimer.</text>
</comment>
<dbReference type="KEGG" id="spar:SPRG_06999"/>
<comment type="similarity">
    <text evidence="2 14">Belongs to the major facilitator superfamily. Sugar transporter (TC 2.A.1.1) family.</text>
</comment>
<dbReference type="AlphaFoldDB" id="A0A067CKU5"/>
<dbReference type="InterPro" id="IPR036259">
    <property type="entry name" value="MFS_trans_sf"/>
</dbReference>
<evidence type="ECO:0000256" key="2">
    <source>
        <dbReference type="ARBA" id="ARBA00010992"/>
    </source>
</evidence>
<gene>
    <name evidence="17" type="ORF">SPRG_06999</name>
</gene>
<evidence type="ECO:0000256" key="14">
    <source>
        <dbReference type="RuleBase" id="RU003346"/>
    </source>
</evidence>
<keyword evidence="14" id="KW-0813">Transport</keyword>
<dbReference type="PANTHER" id="PTHR48022:SF2">
    <property type="entry name" value="PLASTIDIC GLUCOSE TRANSPORTER 4"/>
    <property type="match status" value="1"/>
</dbReference>
<dbReference type="PROSITE" id="PS00217">
    <property type="entry name" value="SUGAR_TRANSPORT_2"/>
    <property type="match status" value="1"/>
</dbReference>
<comment type="catalytic activity">
    <reaction evidence="10">
        <text>D-mannose(out) = D-mannose(in)</text>
        <dbReference type="Rhea" id="RHEA:78391"/>
        <dbReference type="ChEBI" id="CHEBI:4208"/>
    </reaction>
    <physiologicalReaction direction="left-to-right" evidence="10">
        <dbReference type="Rhea" id="RHEA:78392"/>
    </physiologicalReaction>
</comment>
<dbReference type="GeneID" id="24129310"/>
<feature type="domain" description="Major facilitator superfamily (MFS) profile" evidence="16">
    <location>
        <begin position="16"/>
        <end position="466"/>
    </location>
</feature>
<dbReference type="GO" id="GO:0016020">
    <property type="term" value="C:membrane"/>
    <property type="evidence" value="ECO:0007669"/>
    <property type="project" value="UniProtKB-SubCell"/>
</dbReference>
<dbReference type="NCBIfam" id="TIGR00879">
    <property type="entry name" value="SP"/>
    <property type="match status" value="1"/>
</dbReference>
<reference evidence="17 18" key="1">
    <citation type="journal article" date="2013" name="PLoS Genet.">
        <title>Distinctive expansion of potential virulence genes in the genome of the oomycete fish pathogen Saprolegnia parasitica.</title>
        <authorList>
            <person name="Jiang R.H."/>
            <person name="de Bruijn I."/>
            <person name="Haas B.J."/>
            <person name="Belmonte R."/>
            <person name="Lobach L."/>
            <person name="Christie J."/>
            <person name="van den Ackerveken G."/>
            <person name="Bottin A."/>
            <person name="Bulone V."/>
            <person name="Diaz-Moreno S.M."/>
            <person name="Dumas B."/>
            <person name="Fan L."/>
            <person name="Gaulin E."/>
            <person name="Govers F."/>
            <person name="Grenville-Briggs L.J."/>
            <person name="Horner N.R."/>
            <person name="Levin J.Z."/>
            <person name="Mammella M."/>
            <person name="Meijer H.J."/>
            <person name="Morris P."/>
            <person name="Nusbaum C."/>
            <person name="Oome S."/>
            <person name="Phillips A.J."/>
            <person name="van Rooyen D."/>
            <person name="Rzeszutek E."/>
            <person name="Saraiva M."/>
            <person name="Secombes C.J."/>
            <person name="Seidl M.F."/>
            <person name="Snel B."/>
            <person name="Stassen J.H."/>
            <person name="Sykes S."/>
            <person name="Tripathy S."/>
            <person name="van den Berg H."/>
            <person name="Vega-Arreguin J.C."/>
            <person name="Wawra S."/>
            <person name="Young S.K."/>
            <person name="Zeng Q."/>
            <person name="Dieguez-Uribeondo J."/>
            <person name="Russ C."/>
            <person name="Tyler B.M."/>
            <person name="van West P."/>
        </authorList>
    </citation>
    <scope>NUCLEOTIDE SEQUENCE [LARGE SCALE GENOMIC DNA]</scope>
    <source>
        <strain evidence="17 18">CBS 223.65</strain>
    </source>
</reference>
<dbReference type="Pfam" id="PF00083">
    <property type="entry name" value="Sugar_tr"/>
    <property type="match status" value="1"/>
</dbReference>
<evidence type="ECO:0000256" key="7">
    <source>
        <dbReference type="ARBA" id="ARBA00044637"/>
    </source>
</evidence>
<keyword evidence="18" id="KW-1185">Reference proteome</keyword>
<comment type="catalytic activity">
    <reaction evidence="7">
        <text>D-galactose(in) = D-galactose(out)</text>
        <dbReference type="Rhea" id="RHEA:34915"/>
        <dbReference type="ChEBI" id="CHEBI:4139"/>
    </reaction>
    <physiologicalReaction direction="right-to-left" evidence="7">
        <dbReference type="Rhea" id="RHEA:34917"/>
    </physiologicalReaction>
</comment>
<dbReference type="VEuPathDB" id="FungiDB:SPRG_06999"/>
<feature type="transmembrane region" description="Helical" evidence="15">
    <location>
        <begin position="377"/>
        <end position="401"/>
    </location>
</feature>
<dbReference type="PANTHER" id="PTHR48022">
    <property type="entry name" value="PLASTIDIC GLUCOSE TRANSPORTER 4"/>
    <property type="match status" value="1"/>
</dbReference>
<evidence type="ECO:0000313" key="18">
    <source>
        <dbReference type="Proteomes" id="UP000030745"/>
    </source>
</evidence>
<evidence type="ECO:0000256" key="9">
    <source>
        <dbReference type="ARBA" id="ARBA00044656"/>
    </source>
</evidence>
<keyword evidence="4 15" id="KW-0812">Transmembrane</keyword>
<dbReference type="RefSeq" id="XP_012201852.1">
    <property type="nucleotide sequence ID" value="XM_012346462.1"/>
</dbReference>
<accession>A0A067CKU5</accession>
<dbReference type="InterPro" id="IPR020846">
    <property type="entry name" value="MFS_dom"/>
</dbReference>
<evidence type="ECO:0000256" key="3">
    <source>
        <dbReference type="ARBA" id="ARBA00011738"/>
    </source>
</evidence>
<dbReference type="PRINTS" id="PR00171">
    <property type="entry name" value="SUGRTRNSPORT"/>
</dbReference>
<feature type="transmembrane region" description="Helical" evidence="15">
    <location>
        <begin position="79"/>
        <end position="96"/>
    </location>
</feature>
<dbReference type="SUPFAM" id="SSF103473">
    <property type="entry name" value="MFS general substrate transporter"/>
    <property type="match status" value="1"/>
</dbReference>
<feature type="transmembrane region" description="Helical" evidence="15">
    <location>
        <begin position="162"/>
        <end position="184"/>
    </location>
</feature>
<dbReference type="Gene3D" id="1.20.1250.20">
    <property type="entry name" value="MFS general substrate transporter like domains"/>
    <property type="match status" value="1"/>
</dbReference>
<feature type="transmembrane region" description="Helical" evidence="15">
    <location>
        <begin position="12"/>
        <end position="29"/>
    </location>
</feature>
<dbReference type="InterPro" id="IPR005829">
    <property type="entry name" value="Sugar_transporter_CS"/>
</dbReference>
<organism evidence="17 18">
    <name type="scientific">Saprolegnia parasitica (strain CBS 223.65)</name>
    <dbReference type="NCBI Taxonomy" id="695850"/>
    <lineage>
        <taxon>Eukaryota</taxon>
        <taxon>Sar</taxon>
        <taxon>Stramenopiles</taxon>
        <taxon>Oomycota</taxon>
        <taxon>Saprolegniomycetes</taxon>
        <taxon>Saprolegniales</taxon>
        <taxon>Saprolegniaceae</taxon>
        <taxon>Saprolegnia</taxon>
    </lineage>
</organism>